<keyword evidence="2" id="KW-1185">Reference proteome</keyword>
<dbReference type="Proteomes" id="UP000243063">
    <property type="component" value="Chromosome I"/>
</dbReference>
<dbReference type="AlphaFoldDB" id="A0A1H2GAS3"/>
<organism evidence="1 2">
    <name type="scientific">Geopseudomonas guangdongensis</name>
    <dbReference type="NCBI Taxonomy" id="1245526"/>
    <lineage>
        <taxon>Bacteria</taxon>
        <taxon>Pseudomonadati</taxon>
        <taxon>Pseudomonadota</taxon>
        <taxon>Gammaproteobacteria</taxon>
        <taxon>Pseudomonadales</taxon>
        <taxon>Pseudomonadaceae</taxon>
        <taxon>Geopseudomonas</taxon>
    </lineage>
</organism>
<dbReference type="STRING" id="1245526.SAMN05216580_1679"/>
<dbReference type="InterPro" id="IPR011009">
    <property type="entry name" value="Kinase-like_dom_sf"/>
</dbReference>
<evidence type="ECO:0000313" key="2">
    <source>
        <dbReference type="Proteomes" id="UP000243063"/>
    </source>
</evidence>
<evidence type="ECO:0000313" key="1">
    <source>
        <dbReference type="EMBL" id="SDU16599.1"/>
    </source>
</evidence>
<sequence length="205" mass="23490">MLTFTPLPTAMLSEMTEGARILEQDSFGPKVYRLRDGNMLKLFRRKRLLSSALLRPHSQRFCSNADALQARGIPTLQPLALYRLDDPAWTAVLYQPLPGETLSQLLRDDASFWQTLLPQLASFIGLLHASGVYFRSLHLGNIVRTPDGLLGLIDIADLQLRRPPLSQRLIRRNREHFDKYLRKEGFAFDSTQLWDYGKPARVERS</sequence>
<protein>
    <recommendedName>
        <fullName evidence="3">Lipopolysaccharide kinase (Kdo/WaaP) family protein</fullName>
    </recommendedName>
</protein>
<accession>A0A1H2GAS3</accession>
<proteinExistence type="predicted"/>
<dbReference type="SUPFAM" id="SSF56112">
    <property type="entry name" value="Protein kinase-like (PK-like)"/>
    <property type="match status" value="1"/>
</dbReference>
<gene>
    <name evidence="1" type="ORF">SAMN05216580_1679</name>
</gene>
<reference evidence="2" key="1">
    <citation type="submission" date="2016-10" db="EMBL/GenBank/DDBJ databases">
        <authorList>
            <person name="Varghese N."/>
            <person name="Submissions S."/>
        </authorList>
    </citation>
    <scope>NUCLEOTIDE SEQUENCE [LARGE SCALE GENOMIC DNA]</scope>
    <source>
        <strain evidence="2">CCTCC 2012022</strain>
    </source>
</reference>
<dbReference type="EMBL" id="LT629780">
    <property type="protein sequence ID" value="SDU16599.1"/>
    <property type="molecule type" value="Genomic_DNA"/>
</dbReference>
<evidence type="ECO:0008006" key="3">
    <source>
        <dbReference type="Google" id="ProtNLM"/>
    </source>
</evidence>
<name>A0A1H2GAS3_9GAMM</name>